<name>A0A9W6T8I0_CANBO</name>
<sequence>MANFLKLQKEIGNRIDSAVSSVSSSISSNADSLKKTIGNTSVTISSISKNTYSKAVSRSSDFFSAASTGARNNALLTSDVTVAICTGGLLVALLPRSKQNLALGTAITTGLVLVSDLIFRFGYLPTNKV</sequence>
<proteinExistence type="predicted"/>
<dbReference type="EMBL" id="BSXN01003901">
    <property type="protein sequence ID" value="GME80196.1"/>
    <property type="molecule type" value="Genomic_DNA"/>
</dbReference>
<feature type="domain" description="T-SNARE coiled-coil homology" evidence="2">
    <location>
        <begin position="1"/>
        <end position="36"/>
    </location>
</feature>
<protein>
    <submittedName>
        <fullName evidence="3">Unnamed protein product</fullName>
    </submittedName>
</protein>
<keyword evidence="4" id="KW-1185">Reference proteome</keyword>
<organism evidence="3 4">
    <name type="scientific">Candida boidinii</name>
    <name type="common">Yeast</name>
    <dbReference type="NCBI Taxonomy" id="5477"/>
    <lineage>
        <taxon>Eukaryota</taxon>
        <taxon>Fungi</taxon>
        <taxon>Dikarya</taxon>
        <taxon>Ascomycota</taxon>
        <taxon>Saccharomycotina</taxon>
        <taxon>Pichiomycetes</taxon>
        <taxon>Pichiales</taxon>
        <taxon>Pichiaceae</taxon>
        <taxon>Ogataea</taxon>
        <taxon>Ogataea/Candida clade</taxon>
    </lineage>
</organism>
<dbReference type="PROSITE" id="PS50192">
    <property type="entry name" value="T_SNARE"/>
    <property type="match status" value="1"/>
</dbReference>
<evidence type="ECO:0000313" key="4">
    <source>
        <dbReference type="Proteomes" id="UP001165120"/>
    </source>
</evidence>
<keyword evidence="1" id="KW-0472">Membrane</keyword>
<dbReference type="InterPro" id="IPR000727">
    <property type="entry name" value="T_SNARE_dom"/>
</dbReference>
<evidence type="ECO:0000259" key="2">
    <source>
        <dbReference type="PROSITE" id="PS50192"/>
    </source>
</evidence>
<feature type="transmembrane region" description="Helical" evidence="1">
    <location>
        <begin position="101"/>
        <end position="123"/>
    </location>
</feature>
<gene>
    <name evidence="3" type="ORF">Cboi02_000633900</name>
</gene>
<dbReference type="Proteomes" id="UP001165120">
    <property type="component" value="Unassembled WGS sequence"/>
</dbReference>
<comment type="caution">
    <text evidence="3">The sequence shown here is derived from an EMBL/GenBank/DDBJ whole genome shotgun (WGS) entry which is preliminary data.</text>
</comment>
<dbReference type="AlphaFoldDB" id="A0A9W6T8I0"/>
<evidence type="ECO:0000256" key="1">
    <source>
        <dbReference type="SAM" id="Phobius"/>
    </source>
</evidence>
<keyword evidence="1" id="KW-0812">Transmembrane</keyword>
<reference evidence="3" key="1">
    <citation type="submission" date="2023-04" db="EMBL/GenBank/DDBJ databases">
        <title>Candida boidinii NBRC 10035.</title>
        <authorList>
            <person name="Ichikawa N."/>
            <person name="Sato H."/>
            <person name="Tonouchi N."/>
        </authorList>
    </citation>
    <scope>NUCLEOTIDE SEQUENCE</scope>
    <source>
        <strain evidence="3">NBRC 10035</strain>
    </source>
</reference>
<evidence type="ECO:0000313" key="3">
    <source>
        <dbReference type="EMBL" id="GME80196.1"/>
    </source>
</evidence>
<keyword evidence="1" id="KW-1133">Transmembrane helix</keyword>
<accession>A0A9W6T8I0</accession>
<feature type="transmembrane region" description="Helical" evidence="1">
    <location>
        <begin position="74"/>
        <end position="94"/>
    </location>
</feature>